<dbReference type="STRING" id="543379.A0A232FC13"/>
<accession>A0A232FC13</accession>
<organism evidence="1 2">
    <name type="scientific">Trichomalopsis sarcophagae</name>
    <dbReference type="NCBI Taxonomy" id="543379"/>
    <lineage>
        <taxon>Eukaryota</taxon>
        <taxon>Metazoa</taxon>
        <taxon>Ecdysozoa</taxon>
        <taxon>Arthropoda</taxon>
        <taxon>Hexapoda</taxon>
        <taxon>Insecta</taxon>
        <taxon>Pterygota</taxon>
        <taxon>Neoptera</taxon>
        <taxon>Endopterygota</taxon>
        <taxon>Hymenoptera</taxon>
        <taxon>Apocrita</taxon>
        <taxon>Proctotrupomorpha</taxon>
        <taxon>Chalcidoidea</taxon>
        <taxon>Pteromalidae</taxon>
        <taxon>Pteromalinae</taxon>
        <taxon>Trichomalopsis</taxon>
    </lineage>
</organism>
<evidence type="ECO:0000313" key="2">
    <source>
        <dbReference type="Proteomes" id="UP000215335"/>
    </source>
</evidence>
<dbReference type="SUPFAM" id="SSF52540">
    <property type="entry name" value="P-loop containing nucleoside triphosphate hydrolases"/>
    <property type="match status" value="1"/>
</dbReference>
<evidence type="ECO:0000313" key="1">
    <source>
        <dbReference type="EMBL" id="OXU28205.1"/>
    </source>
</evidence>
<dbReference type="PANTHER" id="PTHR18934:SF136">
    <property type="entry name" value="ATP-DEPENDENT RNA HELICASE DHX35-RELATED"/>
    <property type="match status" value="1"/>
</dbReference>
<dbReference type="InterPro" id="IPR027417">
    <property type="entry name" value="P-loop_NTPase"/>
</dbReference>
<dbReference type="GO" id="GO:0003723">
    <property type="term" value="F:RNA binding"/>
    <property type="evidence" value="ECO:0007669"/>
    <property type="project" value="TreeGrafter"/>
</dbReference>
<dbReference type="OrthoDB" id="5600252at2759"/>
<proteinExistence type="predicted"/>
<dbReference type="Proteomes" id="UP000215335">
    <property type="component" value="Unassembled WGS sequence"/>
</dbReference>
<evidence type="ECO:0008006" key="3">
    <source>
        <dbReference type="Google" id="ProtNLM"/>
    </source>
</evidence>
<dbReference type="GO" id="GO:0071013">
    <property type="term" value="C:catalytic step 2 spliceosome"/>
    <property type="evidence" value="ECO:0007669"/>
    <property type="project" value="TreeGrafter"/>
</dbReference>
<dbReference type="Gene3D" id="3.40.50.300">
    <property type="entry name" value="P-loop containing nucleotide triphosphate hydrolases"/>
    <property type="match status" value="1"/>
</dbReference>
<dbReference type="AlphaFoldDB" id="A0A232FC13"/>
<dbReference type="PANTHER" id="PTHR18934">
    <property type="entry name" value="ATP-DEPENDENT RNA HELICASE"/>
    <property type="match status" value="1"/>
</dbReference>
<sequence>MSGKPRFLAPGENTWQEDKADIDAHVSTQFVYNANHSLALDLQRKRLPIYKVRSHIIYLLEKFQTLVLVGETGCGKSTQIPQELMEISENSSTLS</sequence>
<name>A0A232FC13_9HYME</name>
<dbReference type="EMBL" id="NNAY01000462">
    <property type="protein sequence ID" value="OXU28205.1"/>
    <property type="molecule type" value="Genomic_DNA"/>
</dbReference>
<dbReference type="GO" id="GO:0004386">
    <property type="term" value="F:helicase activity"/>
    <property type="evidence" value="ECO:0007669"/>
    <property type="project" value="TreeGrafter"/>
</dbReference>
<keyword evidence="2" id="KW-1185">Reference proteome</keyword>
<reference evidence="1 2" key="1">
    <citation type="journal article" date="2017" name="Curr. Biol.">
        <title>The Evolution of Venom by Co-option of Single-Copy Genes.</title>
        <authorList>
            <person name="Martinson E.O."/>
            <person name="Mrinalini"/>
            <person name="Kelkar Y.D."/>
            <person name="Chang C.H."/>
            <person name="Werren J.H."/>
        </authorList>
    </citation>
    <scope>NUCLEOTIDE SEQUENCE [LARGE SCALE GENOMIC DNA]</scope>
    <source>
        <strain evidence="1 2">Alberta</strain>
        <tissue evidence="1">Whole body</tissue>
    </source>
</reference>
<comment type="caution">
    <text evidence="1">The sequence shown here is derived from an EMBL/GenBank/DDBJ whole genome shotgun (WGS) entry which is preliminary data.</text>
</comment>
<gene>
    <name evidence="1" type="ORF">TSAR_008338</name>
</gene>
<protein>
    <recommendedName>
        <fullName evidence="3">Helicase ATP-binding domain-containing protein</fullName>
    </recommendedName>
</protein>